<protein>
    <recommendedName>
        <fullName evidence="3">Rpn family recombination-promoting nuclease/putative transposase</fullName>
    </recommendedName>
</protein>
<evidence type="ECO:0000313" key="2">
    <source>
        <dbReference type="Proteomes" id="UP000051612"/>
    </source>
</evidence>
<reference evidence="1 2" key="1">
    <citation type="journal article" date="2015" name="Genome Announc.">
        <title>Expanding the biotechnology potential of lactobacilli through comparative genomics of 213 strains and associated genera.</title>
        <authorList>
            <person name="Sun Z."/>
            <person name="Harris H.M."/>
            <person name="McCann A."/>
            <person name="Guo C."/>
            <person name="Argimon S."/>
            <person name="Zhang W."/>
            <person name="Yang X."/>
            <person name="Jeffery I.B."/>
            <person name="Cooney J.C."/>
            <person name="Kagawa T.F."/>
            <person name="Liu W."/>
            <person name="Song Y."/>
            <person name="Salvetti E."/>
            <person name="Wrobel A."/>
            <person name="Rasinkangas P."/>
            <person name="Parkhill J."/>
            <person name="Rea M.C."/>
            <person name="O'Sullivan O."/>
            <person name="Ritari J."/>
            <person name="Douillard F.P."/>
            <person name="Paul Ross R."/>
            <person name="Yang R."/>
            <person name="Briner A.E."/>
            <person name="Felis G.E."/>
            <person name="de Vos W.M."/>
            <person name="Barrangou R."/>
            <person name="Klaenhammer T.R."/>
            <person name="Caufield P.W."/>
            <person name="Cui Y."/>
            <person name="Zhang H."/>
            <person name="O'Toole P.W."/>
        </authorList>
    </citation>
    <scope>NUCLEOTIDE SEQUENCE [LARGE SCALE GENOMIC DNA]</scope>
    <source>
        <strain evidence="1 2">DSM 20452</strain>
    </source>
</reference>
<comment type="caution">
    <text evidence="1">The sequence shown here is derived from an EMBL/GenBank/DDBJ whole genome shotgun (WGS) entry which is preliminary data.</text>
</comment>
<evidence type="ECO:0000313" key="1">
    <source>
        <dbReference type="EMBL" id="KRM77789.1"/>
    </source>
</evidence>
<accession>A0A0R2BE04</accession>
<name>A0A0R2BE04_9LACO</name>
<dbReference type="EMBL" id="AYYN01000016">
    <property type="protein sequence ID" value="KRM77789.1"/>
    <property type="molecule type" value="Genomic_DNA"/>
</dbReference>
<proteinExistence type="predicted"/>
<organism evidence="1 2">
    <name type="scientific">Ligilactobacillus murinus DSM 20452 = NBRC 14221</name>
    <dbReference type="NCBI Taxonomy" id="1423772"/>
    <lineage>
        <taxon>Bacteria</taxon>
        <taxon>Bacillati</taxon>
        <taxon>Bacillota</taxon>
        <taxon>Bacilli</taxon>
        <taxon>Lactobacillales</taxon>
        <taxon>Lactobacillaceae</taxon>
        <taxon>Ligilactobacillus</taxon>
    </lineage>
</organism>
<dbReference type="PANTHER" id="PTHR41317">
    <property type="entry name" value="PD-(D_E)XK NUCLEASE FAMILY TRANSPOSASE"/>
    <property type="match status" value="1"/>
</dbReference>
<dbReference type="Proteomes" id="UP000051612">
    <property type="component" value="Unassembled WGS sequence"/>
</dbReference>
<dbReference type="InterPro" id="IPR010106">
    <property type="entry name" value="RpnA"/>
</dbReference>
<gene>
    <name evidence="1" type="ORF">FC48_GL000577</name>
</gene>
<dbReference type="PANTHER" id="PTHR41317:SF1">
    <property type="entry name" value="PD-(D_E)XK NUCLEASE FAMILY TRANSPOSASE"/>
    <property type="match status" value="1"/>
</dbReference>
<sequence>MGNLSTYEEALKAWNLAGFKDGMIFSWIISEHKDICLELLQLILPDLGIVDVKNIKKEDTHKQNTVFHGARFDIYAEDEHGRMYDIEMQVSDEHNLGKRISYYQSYLTQHALEAGQDYSDRVDTYVIFICDFDFFGVGLPVYTTEVRVKESDLVLDTGEHNIILNAKAKDFSAVSQGLAAFLKYVDTNVPTSALTCKIADDIVILKTNTQKEGDYMFYELEFRSRLARETKK</sequence>
<dbReference type="AlphaFoldDB" id="A0A0R2BE04"/>
<dbReference type="Pfam" id="PF12784">
    <property type="entry name" value="PDDEXK_2"/>
    <property type="match status" value="1"/>
</dbReference>
<evidence type="ECO:0008006" key="3">
    <source>
        <dbReference type="Google" id="ProtNLM"/>
    </source>
</evidence>
<dbReference type="NCBIfam" id="TIGR01784">
    <property type="entry name" value="T_den_put_tspse"/>
    <property type="match status" value="1"/>
</dbReference>
<dbReference type="PATRIC" id="fig|1423772.3.peg.639"/>